<dbReference type="InterPro" id="IPR000330">
    <property type="entry name" value="SNF2_N"/>
</dbReference>
<keyword evidence="4" id="KW-0347">Helicase</keyword>
<reference evidence="5" key="1">
    <citation type="submission" date="2018-11" db="EMBL/GenBank/DDBJ databases">
        <title>The first complete genome sequence of Mycoplasma iowae strain 695.</title>
        <authorList>
            <person name="Ghanem M."/>
            <person name="El-Gazzar M."/>
        </authorList>
    </citation>
    <scope>NUCLEOTIDE SEQUENCE [LARGE SCALE GENOMIC DNA]</scope>
    <source>
        <strain evidence="5">695</strain>
    </source>
</reference>
<dbReference type="EMBL" id="CP033512">
    <property type="protein sequence ID" value="QHG89437.1"/>
    <property type="molecule type" value="Genomic_DNA"/>
</dbReference>
<dbReference type="Pfam" id="PF00271">
    <property type="entry name" value="Helicase_C"/>
    <property type="match status" value="1"/>
</dbReference>
<proteinExistence type="predicted"/>
<keyword evidence="4" id="KW-0067">ATP-binding</keyword>
<keyword evidence="4" id="KW-0547">Nucleotide-binding</keyword>
<dbReference type="Gene3D" id="3.40.50.10810">
    <property type="entry name" value="Tandem AAA-ATPase domain"/>
    <property type="match status" value="1"/>
</dbReference>
<accession>A0A6P1LB51</accession>
<dbReference type="InterPro" id="IPR027417">
    <property type="entry name" value="P-loop_NTPase"/>
</dbReference>
<dbReference type="GO" id="GO:0031297">
    <property type="term" value="P:replication fork processing"/>
    <property type="evidence" value="ECO:0007669"/>
    <property type="project" value="TreeGrafter"/>
</dbReference>
<dbReference type="KEGG" id="miw:EER00_00800"/>
<keyword evidence="1" id="KW-0378">Hydrolase</keyword>
<dbReference type="GO" id="GO:0006281">
    <property type="term" value="P:DNA repair"/>
    <property type="evidence" value="ECO:0007669"/>
    <property type="project" value="TreeGrafter"/>
</dbReference>
<dbReference type="PROSITE" id="PS51194">
    <property type="entry name" value="HELICASE_CTER"/>
    <property type="match status" value="1"/>
</dbReference>
<organism evidence="4 5">
    <name type="scientific">Malacoplasma iowae 695</name>
    <dbReference type="NCBI Taxonomy" id="1048830"/>
    <lineage>
        <taxon>Bacteria</taxon>
        <taxon>Bacillati</taxon>
        <taxon>Mycoplasmatota</taxon>
        <taxon>Mycoplasmoidales</taxon>
        <taxon>Mycoplasmoidaceae</taxon>
        <taxon>Malacoplasma</taxon>
    </lineage>
</organism>
<dbReference type="SUPFAM" id="SSF52540">
    <property type="entry name" value="P-loop containing nucleoside triphosphate hydrolases"/>
    <property type="match status" value="2"/>
</dbReference>
<dbReference type="SMART" id="SM00490">
    <property type="entry name" value="HELICc"/>
    <property type="match status" value="1"/>
</dbReference>
<evidence type="ECO:0000256" key="1">
    <source>
        <dbReference type="ARBA" id="ARBA00022801"/>
    </source>
</evidence>
<dbReference type="Pfam" id="PF00176">
    <property type="entry name" value="SNF2-rel_dom"/>
    <property type="match status" value="1"/>
</dbReference>
<dbReference type="PANTHER" id="PTHR45766:SF6">
    <property type="entry name" value="SWI_SNF-RELATED MATRIX-ASSOCIATED ACTIN-DEPENDENT REGULATOR OF CHROMATIN SUBFAMILY A-LIKE PROTEIN 1"/>
    <property type="match status" value="1"/>
</dbReference>
<dbReference type="SMART" id="SM00487">
    <property type="entry name" value="DEXDc"/>
    <property type="match status" value="1"/>
</dbReference>
<dbReference type="GO" id="GO:0016787">
    <property type="term" value="F:hydrolase activity"/>
    <property type="evidence" value="ECO:0007669"/>
    <property type="project" value="UniProtKB-KW"/>
</dbReference>
<dbReference type="InterPro" id="IPR038718">
    <property type="entry name" value="SNF2-like_sf"/>
</dbReference>
<evidence type="ECO:0000313" key="4">
    <source>
        <dbReference type="EMBL" id="QHG89437.1"/>
    </source>
</evidence>
<dbReference type="GeneID" id="96866718"/>
<feature type="domain" description="Helicase ATP-binding" evidence="2">
    <location>
        <begin position="237"/>
        <end position="401"/>
    </location>
</feature>
<dbReference type="Gene3D" id="3.40.50.300">
    <property type="entry name" value="P-loop containing nucleotide triphosphate hydrolases"/>
    <property type="match status" value="1"/>
</dbReference>
<gene>
    <name evidence="4" type="ORF">EER00_00800</name>
</gene>
<protein>
    <submittedName>
        <fullName evidence="4">Helicase-related protein</fullName>
    </submittedName>
</protein>
<evidence type="ECO:0000259" key="3">
    <source>
        <dbReference type="PROSITE" id="PS51194"/>
    </source>
</evidence>
<evidence type="ECO:0000259" key="2">
    <source>
        <dbReference type="PROSITE" id="PS51192"/>
    </source>
</evidence>
<dbReference type="PANTHER" id="PTHR45766">
    <property type="entry name" value="DNA ANNEALING HELICASE AND ENDONUCLEASE ZRANB3 FAMILY MEMBER"/>
    <property type="match status" value="1"/>
</dbReference>
<sequence length="1042" mass="122619">MKFFVDKLKENINFNTEINIICNSFSLNGFGKILDQILIAKKIRLIISTNKTFKDNQCIDLNEIFFENDIDNCEFEFSKYLYSKKWSNLINDKKFIIKICNDNTVYNSSYLILKNKDKNISYANFGNIFEKNLNNKNLFDVNKNQDNEAVAHFSSKFNDLWSSHSSYDISNMFNEWLLTIQKPLSCFDCYNKTLSYIFDNTYKNIKDIEINESNEFKNSLIYNSLYDFQKNAVYGLIDKLEKFNGCILADSVGLGKTYEALGVIKYYELKRQKVLVLTPKKLKENWTIFTQNSKLNPFSNEKFNYDVKNHSDINRNKGYSGNDNLSSFNWSDFDLLVIDESHNFRNYSWVNDEFKSKSRYQHLMEKVIKSGRNTKVLLLSATPVNNRMHDLNNQIKFITNDNDSALKEYGIDSIKSVCRYAEEQSNKWSKLPLKQRDSKHFSEMIGSKFKNLLNLISIARSRRQILSSYSETNLTFPKRLPPKNIIWNIDDENKINIKLINEQLNDLTLASYKILSYVYEEFLCIYDQLDYKFEGKKMLHINREKGLVSLMKINLFKRLESSIFSFNETIKKIIEKTSSILNLLFKENISLNFSNDELIDDNEYSETIYENNLKIDINHIDLPKFKSDLVYDLNLLENIYKVTSLINENKDSKLNTLIELIEEKINNPFNEGNKKIIIFTTFEDTALYIYNHLKNKYLTSVVTGTKNISNHPKLLNNNSLGVNDILTYFSPKSKKIEDTGLDSSIEFDILIGTDCISEGQNLQDCDCLINYDIHWNPVRIIQRFGRIDRLQSKNKYIQLINMWPNIELEEYIKLESRVRNKMEKVVHASTGDDHILKSNDNLSEEENYRLEQLNQLKENIDKYEESKSDYSFSSLTFNEYLIDLWRYNNLFANEMKNKYLFSRGFYSVVSSINDEDKNLAIFLFKKTVSKDKDNMIEPYVFVSVKVIDNEIILPNKTLNEILQIYKSYASKNNYFDDKALKQFVEITNDFEDMNFLKNIYLKSIDFLKSKHIENDFKKLLSMNANISETLYDFQLISFLIIL</sequence>
<dbReference type="AlphaFoldDB" id="A0A6P1LB51"/>
<dbReference type="InterPro" id="IPR049730">
    <property type="entry name" value="SNF2/RAD54-like_C"/>
</dbReference>
<name>A0A6P1LB51_MALIO</name>
<dbReference type="GO" id="GO:0005524">
    <property type="term" value="F:ATP binding"/>
    <property type="evidence" value="ECO:0007669"/>
    <property type="project" value="InterPro"/>
</dbReference>
<feature type="domain" description="Helicase C-terminal" evidence="3">
    <location>
        <begin position="653"/>
        <end position="843"/>
    </location>
</feature>
<dbReference type="Proteomes" id="UP000464283">
    <property type="component" value="Chromosome"/>
</dbReference>
<evidence type="ECO:0000313" key="5">
    <source>
        <dbReference type="Proteomes" id="UP000464283"/>
    </source>
</evidence>
<dbReference type="InterPro" id="IPR001650">
    <property type="entry name" value="Helicase_C-like"/>
</dbReference>
<dbReference type="RefSeq" id="WP_129692591.1">
    <property type="nucleotide sequence ID" value="NZ_CP033512.2"/>
</dbReference>
<dbReference type="CDD" id="cd18793">
    <property type="entry name" value="SF2_C_SNF"/>
    <property type="match status" value="1"/>
</dbReference>
<dbReference type="PROSITE" id="PS51192">
    <property type="entry name" value="HELICASE_ATP_BIND_1"/>
    <property type="match status" value="1"/>
</dbReference>
<dbReference type="InterPro" id="IPR014001">
    <property type="entry name" value="Helicase_ATP-bd"/>
</dbReference>
<dbReference type="GO" id="GO:0004386">
    <property type="term" value="F:helicase activity"/>
    <property type="evidence" value="ECO:0007669"/>
    <property type="project" value="UniProtKB-KW"/>
</dbReference>